<feature type="transmembrane region" description="Helical" evidence="2">
    <location>
        <begin position="354"/>
        <end position="376"/>
    </location>
</feature>
<dbReference type="Proteomes" id="UP000638848">
    <property type="component" value="Unassembled WGS sequence"/>
</dbReference>
<feature type="transmembrane region" description="Helical" evidence="2">
    <location>
        <begin position="174"/>
        <end position="202"/>
    </location>
</feature>
<sequence length="858" mass="88958">MHERPDDHGHSAPSVGGAGTERTAPAPDAPQISTPQWLSAFTATHWAGAALAAVGAYASMLICAALMLVMAFAGAALSADGATPSEIIDDAASSSGIGEDGPSAAWTLFSLPIQVVSMAFFGRLTLLLKTPLGQGPNGVEAFSILFSPLLIVAVGALALYFLGRRLLRTATPVGAASTWILSLAGGLVLALLVVVLASIFAIRYSDDASSYPMSLSVEAASAPPFFLAWLTGTLALASALASKSRPRRAGTISTLREQFLPSSGRVLPVPLVHLAVFGLPMAVGLIIVAFVEGGFAGGLSTPFWVPAMVLWFFSWGHLSGMSANAGGGARELLAWADVPNGGTFYLWGTGLPGWVVAIVLVLAAVSMLAASAVWLLRRDVSPAALARPTSWITLPVVYFLFGLLVTAIGRTAVSANAGAIGLGGATAAGSVHPAGWTCIVLLAVGLVVEALSRYVAPALVSALPAGLISRLGAPARSAATPEGYTARTERTGATATTSSAPVQKYVAAEREPMSAATRKRIRAALIVGGSLVVLVVAAAVTYSILSRTAFSPSKQVESYLQSVVDGRSTDAVQSLDPNVPTDQRLLLNDAVYGAAVHPVTAYTIQDVTVDGSTASVSAEITQDAVSTPVHFTLVQDGRQAGVFKDWRLENGGSALYQSVSVDIPAGATELTVNGQQLQLAAASPGESVEFVALPGDYAIAPPAGGKYVSFGGEQTLRIRADDPGATHSVAFTASPTDAVREDAIAAANAMIDACAAKAEFAPEDCPFGYTYYNDEEDYRNPVWTVDSYPTYTVDDSGSSLYLSTDDPGKVTLTYENNTEWDDDEPADWESEDTSDTVYVSAPIAVDGDSLSLDLSSFR</sequence>
<feature type="transmembrane region" description="Helical" evidence="2">
    <location>
        <begin position="103"/>
        <end position="121"/>
    </location>
</feature>
<feature type="transmembrane region" description="Helical" evidence="2">
    <location>
        <begin position="433"/>
        <end position="451"/>
    </location>
</feature>
<feature type="transmembrane region" description="Helical" evidence="2">
    <location>
        <begin position="222"/>
        <end position="241"/>
    </location>
</feature>
<protein>
    <submittedName>
        <fullName evidence="3">Uncharacterized protein</fullName>
    </submittedName>
</protein>
<keyword evidence="2" id="KW-1133">Transmembrane helix</keyword>
<feature type="compositionally biased region" description="Basic and acidic residues" evidence="1">
    <location>
        <begin position="1"/>
        <end position="10"/>
    </location>
</feature>
<organism evidence="3 4">
    <name type="scientific">Kocuria dechangensis</name>
    <dbReference type="NCBI Taxonomy" id="1176249"/>
    <lineage>
        <taxon>Bacteria</taxon>
        <taxon>Bacillati</taxon>
        <taxon>Actinomycetota</taxon>
        <taxon>Actinomycetes</taxon>
        <taxon>Micrococcales</taxon>
        <taxon>Micrococcaceae</taxon>
        <taxon>Kocuria</taxon>
    </lineage>
</organism>
<comment type="caution">
    <text evidence="3">The sequence shown here is derived from an EMBL/GenBank/DDBJ whole genome shotgun (WGS) entry which is preliminary data.</text>
</comment>
<keyword evidence="2" id="KW-0812">Transmembrane</keyword>
<reference evidence="3" key="2">
    <citation type="submission" date="2020-09" db="EMBL/GenBank/DDBJ databases">
        <authorList>
            <person name="Sun Q."/>
            <person name="Zhou Y."/>
        </authorList>
    </citation>
    <scope>NUCLEOTIDE SEQUENCE</scope>
    <source>
        <strain evidence="3">CGMCC 1.12187</strain>
    </source>
</reference>
<proteinExistence type="predicted"/>
<keyword evidence="4" id="KW-1185">Reference proteome</keyword>
<feature type="transmembrane region" description="Helical" evidence="2">
    <location>
        <begin position="303"/>
        <end position="320"/>
    </location>
</feature>
<evidence type="ECO:0000313" key="4">
    <source>
        <dbReference type="Proteomes" id="UP000638848"/>
    </source>
</evidence>
<accession>A0A917H5I2</accession>
<feature type="transmembrane region" description="Helical" evidence="2">
    <location>
        <begin position="141"/>
        <end position="162"/>
    </location>
</feature>
<evidence type="ECO:0000256" key="2">
    <source>
        <dbReference type="SAM" id="Phobius"/>
    </source>
</evidence>
<feature type="region of interest" description="Disordered" evidence="1">
    <location>
        <begin position="1"/>
        <end position="31"/>
    </location>
</feature>
<reference evidence="3" key="1">
    <citation type="journal article" date="2014" name="Int. J. Syst. Evol. Microbiol.">
        <title>Complete genome sequence of Corynebacterium casei LMG S-19264T (=DSM 44701T), isolated from a smear-ripened cheese.</title>
        <authorList>
            <consortium name="US DOE Joint Genome Institute (JGI-PGF)"/>
            <person name="Walter F."/>
            <person name="Albersmeier A."/>
            <person name="Kalinowski J."/>
            <person name="Ruckert C."/>
        </authorList>
    </citation>
    <scope>NUCLEOTIDE SEQUENCE</scope>
    <source>
        <strain evidence="3">CGMCC 1.12187</strain>
    </source>
</reference>
<feature type="region of interest" description="Disordered" evidence="1">
    <location>
        <begin position="479"/>
        <end position="498"/>
    </location>
</feature>
<name>A0A917H5I2_9MICC</name>
<feature type="transmembrane region" description="Helical" evidence="2">
    <location>
        <begin position="46"/>
        <end position="69"/>
    </location>
</feature>
<keyword evidence="2" id="KW-0472">Membrane</keyword>
<gene>
    <name evidence="3" type="ORF">GCM10011374_35330</name>
</gene>
<dbReference type="RefSeq" id="WP_188539617.1">
    <property type="nucleotide sequence ID" value="NZ_BMEQ01000028.1"/>
</dbReference>
<dbReference type="AlphaFoldDB" id="A0A917H5I2"/>
<dbReference type="EMBL" id="BMEQ01000028">
    <property type="protein sequence ID" value="GGG67957.1"/>
    <property type="molecule type" value="Genomic_DNA"/>
</dbReference>
<evidence type="ECO:0000313" key="3">
    <source>
        <dbReference type="EMBL" id="GGG67957.1"/>
    </source>
</evidence>
<feature type="transmembrane region" description="Helical" evidence="2">
    <location>
        <begin position="388"/>
        <end position="413"/>
    </location>
</feature>
<feature type="transmembrane region" description="Helical" evidence="2">
    <location>
        <begin position="266"/>
        <end position="291"/>
    </location>
</feature>
<evidence type="ECO:0000256" key="1">
    <source>
        <dbReference type="SAM" id="MobiDB-lite"/>
    </source>
</evidence>
<feature type="transmembrane region" description="Helical" evidence="2">
    <location>
        <begin position="523"/>
        <end position="545"/>
    </location>
</feature>